<dbReference type="OrthoDB" id="376859at2759"/>
<evidence type="ECO:0000313" key="1">
    <source>
        <dbReference type="EMBL" id="CRG99038.1"/>
    </source>
</evidence>
<evidence type="ECO:0000313" key="2">
    <source>
        <dbReference type="Proteomes" id="UP000220158"/>
    </source>
</evidence>
<keyword evidence="2" id="KW-1185">Reference proteome</keyword>
<dbReference type="GeneID" id="39735139"/>
<organism evidence="1 2">
    <name type="scientific">Plasmodium relictum</name>
    <dbReference type="NCBI Taxonomy" id="85471"/>
    <lineage>
        <taxon>Eukaryota</taxon>
        <taxon>Sar</taxon>
        <taxon>Alveolata</taxon>
        <taxon>Apicomplexa</taxon>
        <taxon>Aconoidasida</taxon>
        <taxon>Haemosporida</taxon>
        <taxon>Plasmodiidae</taxon>
        <taxon>Plasmodium</taxon>
        <taxon>Plasmodium (Haemamoeba)</taxon>
    </lineage>
</organism>
<dbReference type="OMA" id="YMLHRIN"/>
<dbReference type="KEGG" id="prel:PRELSG_0601300"/>
<accession>A0A1J1H2U4</accession>
<name>A0A1J1H2U4_PLARL</name>
<dbReference type="AlphaFoldDB" id="A0A1J1H2U4"/>
<sequence>MFLINKLFVNKHELTCFYTKLISRNYNTGVYSSNISRIFNHINDKLKNEKEKENVNNLIHIYRKYENAISNINYNKMLGRDLSYCMNILSKIKYFKENDFWLKCSNKLIKGNMIHRINVQSYYLIANSLSKASVLYNLDLKIYIEKEDKEIGKLEILPFIYILYDGYIKLIKKNHKIYHKIYDEIAIRFLLDTEHMDLDSVSCTLNLFSKLNLDDYNILFYYFADYFVFTKLRNKNSYDMSQPFTNKEMKYSKSNKYSLKKQKINYFLVDKNNISKLVIILHSLVKSNTVHLEFFFYCSEYFEKYFNYLNNIDICNIMYSFSKNNFMNKKYNKLSLLKRVTNAKFEYYLKCIIKKINLYKKFYIEEHETTTFENTYSYLKSNYSLINLNNEIYEKKYYNLLSRLINYLQNENILNGINSIQISSLALSIAKLKLNSLDIFYAFNYKVHYLWKHFSLYSIADFLYAINEKNIYDEQVSLLLYYQFIKLIHKAYINALNNNSFLKENITLIKQNVQGTYFIEKSRKKIYFLNEKECSLVIRIFQSFSKSDLMSRFTFLNNDIDEYFPYNIDNVIKLISKDKKDEKEKETNRKEINDLKIFSTIDFKNIQNNSKNSENNFWIKLNSYPDSSFPIFNNFDRNANLLKLYTLSTFYFCINQHFDMISFENKCLLCYFSLNIPHFIYPLPLNQTKEELKDPLVINDDKEDVYNNFSFIYKKKRINDFNFNVTFSARILFHIVYHMNPEKLCEISIRQIYTCFLCLYLNIINIHGISENQLTNLKQNVLLFDFINFESTSKENFRYLNYYMDNSNLDTLEDLKNNIVNKSMKIYVSNNNIILYLFSLNVLRKINKFLDYAKAKNYQQNEMALTSKTHNEVYNCLIQIINGLNYKYKKNIRHTSEVIVGPFVLDCVIEA</sequence>
<proteinExistence type="predicted"/>
<dbReference type="RefSeq" id="XP_028532046.1">
    <property type="nucleotide sequence ID" value="XM_028675460.1"/>
</dbReference>
<protein>
    <submittedName>
        <fullName evidence="1">Uncharacterized protein</fullName>
    </submittedName>
</protein>
<gene>
    <name evidence="1" type="ORF">PRELSG_0601300</name>
</gene>
<dbReference type="VEuPathDB" id="PlasmoDB:PRELSG_0601300"/>
<dbReference type="Proteomes" id="UP000220158">
    <property type="component" value="Chromosome 6"/>
</dbReference>
<reference evidence="1 2" key="1">
    <citation type="submission" date="2015-04" db="EMBL/GenBank/DDBJ databases">
        <authorList>
            <consortium name="Pathogen Informatics"/>
        </authorList>
    </citation>
    <scope>NUCLEOTIDE SEQUENCE [LARGE SCALE GENOMIC DNA]</scope>
    <source>
        <strain evidence="1 2">SGS1</strain>
    </source>
</reference>
<dbReference type="EMBL" id="LN835301">
    <property type="protein sequence ID" value="CRG99038.1"/>
    <property type="molecule type" value="Genomic_DNA"/>
</dbReference>